<name>A0ACC2X434_9TREE</name>
<feature type="non-terminal residue" evidence="1">
    <location>
        <position position="1"/>
    </location>
</feature>
<dbReference type="EMBL" id="JASBWU010000011">
    <property type="protein sequence ID" value="KAJ9118355.1"/>
    <property type="molecule type" value="Genomic_DNA"/>
</dbReference>
<sequence length="118" mass="13323">ETLAAAAVTNEAQDQELQMMLLEVKGLKEEVELQNEDLMVAYGDTESGVRKIEKLSAEYAVAVENLTKMERLVTSQDEEMQALSIELQTQGRIPGMAVLKRDREHEKESSDGSFHRKR</sequence>
<dbReference type="Proteomes" id="UP001243375">
    <property type="component" value="Unassembled WGS sequence"/>
</dbReference>
<comment type="caution">
    <text evidence="1">The sequence shown here is derived from an EMBL/GenBank/DDBJ whole genome shotgun (WGS) entry which is preliminary data.</text>
</comment>
<keyword evidence="2" id="KW-1185">Reference proteome</keyword>
<evidence type="ECO:0000313" key="1">
    <source>
        <dbReference type="EMBL" id="KAJ9118355.1"/>
    </source>
</evidence>
<evidence type="ECO:0000313" key="2">
    <source>
        <dbReference type="Proteomes" id="UP001243375"/>
    </source>
</evidence>
<protein>
    <submittedName>
        <fullName evidence="1">Uncharacterized protein</fullName>
    </submittedName>
</protein>
<gene>
    <name evidence="1" type="ORF">QFC22_004271</name>
</gene>
<reference evidence="1" key="1">
    <citation type="submission" date="2023-04" db="EMBL/GenBank/DDBJ databases">
        <title>Draft Genome sequencing of Naganishia species isolated from polar environments using Oxford Nanopore Technology.</title>
        <authorList>
            <person name="Leo P."/>
            <person name="Venkateswaran K."/>
        </authorList>
    </citation>
    <scope>NUCLEOTIDE SEQUENCE</scope>
    <source>
        <strain evidence="1">MNA-CCFEE 5425</strain>
    </source>
</reference>
<organism evidence="1 2">
    <name type="scientific">Naganishia vaughanmartiniae</name>
    <dbReference type="NCBI Taxonomy" id="1424756"/>
    <lineage>
        <taxon>Eukaryota</taxon>
        <taxon>Fungi</taxon>
        <taxon>Dikarya</taxon>
        <taxon>Basidiomycota</taxon>
        <taxon>Agaricomycotina</taxon>
        <taxon>Tremellomycetes</taxon>
        <taxon>Filobasidiales</taxon>
        <taxon>Filobasidiaceae</taxon>
        <taxon>Naganishia</taxon>
    </lineage>
</organism>
<proteinExistence type="predicted"/>
<accession>A0ACC2X434</accession>